<dbReference type="Proteomes" id="UP000177122">
    <property type="component" value="Unassembled WGS sequence"/>
</dbReference>
<dbReference type="AlphaFoldDB" id="A0A1G2CY91"/>
<dbReference type="Pfam" id="PF03975">
    <property type="entry name" value="CheD"/>
    <property type="match status" value="1"/>
</dbReference>
<keyword evidence="1 3" id="KW-0145">Chemotaxis</keyword>
<dbReference type="EMBL" id="MHLI01000004">
    <property type="protein sequence ID" value="OGZ06237.1"/>
    <property type="molecule type" value="Genomic_DNA"/>
</dbReference>
<dbReference type="PANTHER" id="PTHR35147">
    <property type="entry name" value="CHEMORECEPTOR GLUTAMINE DEAMIDASE CHED-RELATED"/>
    <property type="match status" value="1"/>
</dbReference>
<dbReference type="GO" id="GO:0006935">
    <property type="term" value="P:chemotaxis"/>
    <property type="evidence" value="ECO:0007669"/>
    <property type="project" value="UniProtKB-UniRule"/>
</dbReference>
<protein>
    <recommendedName>
        <fullName evidence="3">Probable chemoreceptor glutamine deamidase CheD</fullName>
        <ecNumber evidence="3">3.5.1.44</ecNumber>
    </recommendedName>
</protein>
<organism evidence="4 5">
    <name type="scientific">Candidatus Lloydbacteria bacterium RIFCSPHIGHO2_01_FULL_49_22</name>
    <dbReference type="NCBI Taxonomy" id="1798658"/>
    <lineage>
        <taxon>Bacteria</taxon>
        <taxon>Candidatus Lloydiibacteriota</taxon>
    </lineage>
</organism>
<sequence>MSNTIEIRIAELFVGDQSNVIITKGVGSCIVIVLYDRLVRIGGMAHAILPEASIEHAEVGVHVDLGKRFVKYADLAVDTLIADMESLGGTRQHLVAKLIGGAHMFALLEGDTFGIGWENTESARARLVHHGIPIETEVVGGTVGRNVRLDCATGIVEIITKV</sequence>
<evidence type="ECO:0000256" key="1">
    <source>
        <dbReference type="ARBA" id="ARBA00022500"/>
    </source>
</evidence>
<dbReference type="SUPFAM" id="SSF64438">
    <property type="entry name" value="CNF1/YfiH-like putative cysteine hydrolases"/>
    <property type="match status" value="1"/>
</dbReference>
<comment type="caution">
    <text evidence="4">The sequence shown here is derived from an EMBL/GenBank/DDBJ whole genome shotgun (WGS) entry which is preliminary data.</text>
</comment>
<gene>
    <name evidence="3" type="primary">cheD</name>
    <name evidence="4" type="ORF">A2845_00315</name>
</gene>
<accession>A0A1G2CY91</accession>
<comment type="catalytic activity">
    <reaction evidence="3">
        <text>L-glutaminyl-[protein] + H2O = L-glutamyl-[protein] + NH4(+)</text>
        <dbReference type="Rhea" id="RHEA:16441"/>
        <dbReference type="Rhea" id="RHEA-COMP:10207"/>
        <dbReference type="Rhea" id="RHEA-COMP:10208"/>
        <dbReference type="ChEBI" id="CHEBI:15377"/>
        <dbReference type="ChEBI" id="CHEBI:28938"/>
        <dbReference type="ChEBI" id="CHEBI:29973"/>
        <dbReference type="ChEBI" id="CHEBI:30011"/>
        <dbReference type="EC" id="3.5.1.44"/>
    </reaction>
</comment>
<dbReference type="InterPro" id="IPR005659">
    <property type="entry name" value="Chemorcpt_Glu_NH3ase_CheD"/>
</dbReference>
<comment type="function">
    <text evidence="3">Probably deamidates glutamine residues to glutamate on methyl-accepting chemotaxis receptors (MCPs), playing an important role in chemotaxis.</text>
</comment>
<evidence type="ECO:0000313" key="5">
    <source>
        <dbReference type="Proteomes" id="UP000177122"/>
    </source>
</evidence>
<evidence type="ECO:0000256" key="3">
    <source>
        <dbReference type="HAMAP-Rule" id="MF_01440"/>
    </source>
</evidence>
<reference evidence="4 5" key="1">
    <citation type="journal article" date="2016" name="Nat. Commun.">
        <title>Thousands of microbial genomes shed light on interconnected biogeochemical processes in an aquifer system.</title>
        <authorList>
            <person name="Anantharaman K."/>
            <person name="Brown C.T."/>
            <person name="Hug L.A."/>
            <person name="Sharon I."/>
            <person name="Castelle C.J."/>
            <person name="Probst A.J."/>
            <person name="Thomas B.C."/>
            <person name="Singh A."/>
            <person name="Wilkins M.J."/>
            <person name="Karaoz U."/>
            <person name="Brodie E.L."/>
            <person name="Williams K.H."/>
            <person name="Hubbard S.S."/>
            <person name="Banfield J.F."/>
        </authorList>
    </citation>
    <scope>NUCLEOTIDE SEQUENCE [LARGE SCALE GENOMIC DNA]</scope>
</reference>
<evidence type="ECO:0000256" key="2">
    <source>
        <dbReference type="ARBA" id="ARBA00022801"/>
    </source>
</evidence>
<name>A0A1G2CY91_9BACT</name>
<dbReference type="GO" id="GO:0050568">
    <property type="term" value="F:protein-glutamine glutaminase activity"/>
    <property type="evidence" value="ECO:0007669"/>
    <property type="project" value="UniProtKB-UniRule"/>
</dbReference>
<dbReference type="InterPro" id="IPR011324">
    <property type="entry name" value="Cytotoxic_necrot_fac-like_cat"/>
</dbReference>
<keyword evidence="2 3" id="KW-0378">Hydrolase</keyword>
<dbReference type="Gene3D" id="3.30.1330.200">
    <property type="match status" value="1"/>
</dbReference>
<comment type="similarity">
    <text evidence="3">Belongs to the CheD family.</text>
</comment>
<dbReference type="PANTHER" id="PTHR35147:SF1">
    <property type="entry name" value="CHEMORECEPTOR GLUTAMINE DEAMIDASE CHED-RELATED"/>
    <property type="match status" value="1"/>
</dbReference>
<dbReference type="InterPro" id="IPR038592">
    <property type="entry name" value="CheD-like_sf"/>
</dbReference>
<dbReference type="HAMAP" id="MF_01440">
    <property type="entry name" value="CheD"/>
    <property type="match status" value="1"/>
</dbReference>
<dbReference type="EC" id="3.5.1.44" evidence="3"/>
<evidence type="ECO:0000313" key="4">
    <source>
        <dbReference type="EMBL" id="OGZ06237.1"/>
    </source>
</evidence>
<proteinExistence type="inferred from homology"/>
<dbReference type="CDD" id="cd16352">
    <property type="entry name" value="CheD"/>
    <property type="match status" value="1"/>
</dbReference>